<dbReference type="CDD" id="cd04301">
    <property type="entry name" value="NAT_SF"/>
    <property type="match status" value="1"/>
</dbReference>
<dbReference type="Proteomes" id="UP001203136">
    <property type="component" value="Unassembled WGS sequence"/>
</dbReference>
<dbReference type="GeneID" id="57968896"/>
<dbReference type="EMBL" id="JAQLGM010000119">
    <property type="protein sequence ID" value="MDB2003045.1"/>
    <property type="molecule type" value="Genomic_DNA"/>
</dbReference>
<evidence type="ECO:0000313" key="2">
    <source>
        <dbReference type="EMBL" id="MCK0088118.1"/>
    </source>
</evidence>
<dbReference type="SUPFAM" id="SSF55729">
    <property type="entry name" value="Acyl-CoA N-acyltransferases (Nat)"/>
    <property type="match status" value="1"/>
</dbReference>
<evidence type="ECO:0000259" key="1">
    <source>
        <dbReference type="PROSITE" id="PS51186"/>
    </source>
</evidence>
<dbReference type="Proteomes" id="UP001300871">
    <property type="component" value="Unassembled WGS sequence"/>
</dbReference>
<dbReference type="Gene3D" id="3.40.630.30">
    <property type="match status" value="1"/>
</dbReference>
<proteinExistence type="predicted"/>
<reference evidence="2" key="1">
    <citation type="journal article" date="2022" name="Cell Host Microbe">
        <title>Colonization of the live biotherapeutic product VE303 and modulation of the microbiota and metabolites in healthy volunteers.</title>
        <authorList>
            <person name="Dsouza M."/>
            <person name="Menon R."/>
            <person name="Crossette E."/>
            <person name="Bhattarai S.K."/>
            <person name="Schneider J."/>
            <person name="Kim Y.G."/>
            <person name="Reddy S."/>
            <person name="Caballero S."/>
            <person name="Felix C."/>
            <person name="Cornacchione L."/>
            <person name="Hendrickson J."/>
            <person name="Watson A.R."/>
            <person name="Minot S.S."/>
            <person name="Greenfield N."/>
            <person name="Schopf L."/>
            <person name="Szabady R."/>
            <person name="Patarroyo J."/>
            <person name="Smith W."/>
            <person name="Harrison P."/>
            <person name="Kuijper E.J."/>
            <person name="Kelly C.P."/>
            <person name="Olle B."/>
            <person name="Bobilev D."/>
            <person name="Silber J.L."/>
            <person name="Bucci V."/>
            <person name="Roberts B."/>
            <person name="Faith J."/>
            <person name="Norman J.M."/>
        </authorList>
    </citation>
    <scope>NUCLEOTIDE SEQUENCE</scope>
    <source>
        <strain evidence="2">VE303-04</strain>
    </source>
</reference>
<dbReference type="PROSITE" id="PS51186">
    <property type="entry name" value="GNAT"/>
    <property type="match status" value="1"/>
</dbReference>
<dbReference type="AlphaFoldDB" id="A0AAW6AYU9"/>
<dbReference type="EMBL" id="JAINVB010000001">
    <property type="protein sequence ID" value="MCK0088118.1"/>
    <property type="molecule type" value="Genomic_DNA"/>
</dbReference>
<evidence type="ECO:0000313" key="3">
    <source>
        <dbReference type="EMBL" id="MDB2003045.1"/>
    </source>
</evidence>
<protein>
    <submittedName>
        <fullName evidence="3">GNAT family N-acetyltransferase</fullName>
    </submittedName>
</protein>
<evidence type="ECO:0000313" key="4">
    <source>
        <dbReference type="Proteomes" id="UP001300871"/>
    </source>
</evidence>
<gene>
    <name evidence="2" type="ORF">K5I21_20025</name>
    <name evidence="3" type="ORF">PM006_22815</name>
</gene>
<sequence>MSKSIIFRAFEESDYPALEQVIRETWCYDRFCTPQTAAQLASVYLTSCLANQTFTQVALVDNVPVGIIMGKNRATHKSSFSLQLKKIKSIVKLMISKEGRSVSKIFGCVDGIDKELLTRCPTDYQGELAFFAISQKCRGKGIGKALFQKVVEYMRSQKIQKFYLFTDTSCNYGFYEHQGMKCRQEKKHHFDVNGLPGEMTFFLYDYICD</sequence>
<accession>A0AAW6AYU9</accession>
<name>A0AAW6AYU9_CLOSY</name>
<organism evidence="3 4">
    <name type="scientific">Clostridium symbiosum</name>
    <name type="common">Bacteroides symbiosus</name>
    <dbReference type="NCBI Taxonomy" id="1512"/>
    <lineage>
        <taxon>Bacteria</taxon>
        <taxon>Bacillati</taxon>
        <taxon>Bacillota</taxon>
        <taxon>Clostridia</taxon>
        <taxon>Lachnospirales</taxon>
        <taxon>Lachnospiraceae</taxon>
        <taxon>Otoolea</taxon>
    </lineage>
</organism>
<dbReference type="GO" id="GO:0016747">
    <property type="term" value="F:acyltransferase activity, transferring groups other than amino-acyl groups"/>
    <property type="evidence" value="ECO:0007669"/>
    <property type="project" value="InterPro"/>
</dbReference>
<feature type="domain" description="N-acetyltransferase" evidence="1">
    <location>
        <begin position="5"/>
        <end position="204"/>
    </location>
</feature>
<dbReference type="RefSeq" id="WP_003500981.1">
    <property type="nucleotide sequence ID" value="NZ_BAABZD010000010.1"/>
</dbReference>
<reference evidence="3" key="2">
    <citation type="submission" date="2023-01" db="EMBL/GenBank/DDBJ databases">
        <title>Human gut microbiome strain richness.</title>
        <authorList>
            <person name="Chen-Liaw A."/>
        </authorList>
    </citation>
    <scope>NUCLEOTIDE SEQUENCE</scope>
    <source>
        <strain evidence="3">B1_m1001713B170214d0_201011</strain>
    </source>
</reference>
<dbReference type="InterPro" id="IPR016181">
    <property type="entry name" value="Acyl_CoA_acyltransferase"/>
</dbReference>
<dbReference type="Pfam" id="PF00583">
    <property type="entry name" value="Acetyltransf_1"/>
    <property type="match status" value="1"/>
</dbReference>
<dbReference type="InterPro" id="IPR000182">
    <property type="entry name" value="GNAT_dom"/>
</dbReference>
<comment type="caution">
    <text evidence="3">The sequence shown here is derived from an EMBL/GenBank/DDBJ whole genome shotgun (WGS) entry which is preliminary data.</text>
</comment>